<feature type="domain" description="Glycosyl transferase family 1" evidence="2">
    <location>
        <begin position="43"/>
        <end position="203"/>
    </location>
</feature>
<gene>
    <name evidence="3" type="ORF">SDC9_157935</name>
</gene>
<evidence type="ECO:0000256" key="1">
    <source>
        <dbReference type="ARBA" id="ARBA00022679"/>
    </source>
</evidence>
<dbReference type="PANTHER" id="PTHR46401:SF2">
    <property type="entry name" value="GLYCOSYLTRANSFERASE WBBK-RELATED"/>
    <property type="match status" value="1"/>
</dbReference>
<dbReference type="SUPFAM" id="SSF53756">
    <property type="entry name" value="UDP-Glycosyltransferase/glycogen phosphorylase"/>
    <property type="match status" value="1"/>
</dbReference>
<dbReference type="InterPro" id="IPR001296">
    <property type="entry name" value="Glyco_trans_1"/>
</dbReference>
<dbReference type="Pfam" id="PF00534">
    <property type="entry name" value="Glycos_transf_1"/>
    <property type="match status" value="1"/>
</dbReference>
<evidence type="ECO:0000259" key="2">
    <source>
        <dbReference type="Pfam" id="PF00534"/>
    </source>
</evidence>
<proteinExistence type="predicted"/>
<name>A0A645F9R0_9ZZZZ</name>
<dbReference type="AlphaFoldDB" id="A0A645F9R0"/>
<sequence>MRILQKKVDGIIVIGTYLRDYYHKNKNLIIVPPLVDLKEEKWHFQKEEKKNGETVFVYSGSGSKIKDKTNYVIEALSELDEKMPFKFNVIGVTKDEYVSSYPELKDSIEKLGTKIYFFGKVSHEESIKAVGNADYCVFFRPLTRKNKAGFPTKFAESISCGTPVITSEVSDLGQYIKNGENGIFFDIKNPESIMKGIKRIAVDKNFIPPYVDENLFHYEKYNAILSKWLDQIFFDN</sequence>
<dbReference type="GO" id="GO:0016757">
    <property type="term" value="F:glycosyltransferase activity"/>
    <property type="evidence" value="ECO:0007669"/>
    <property type="project" value="InterPro"/>
</dbReference>
<protein>
    <recommendedName>
        <fullName evidence="2">Glycosyl transferase family 1 domain-containing protein</fullName>
    </recommendedName>
</protein>
<accession>A0A645F9R0</accession>
<dbReference type="PANTHER" id="PTHR46401">
    <property type="entry name" value="GLYCOSYLTRANSFERASE WBBK-RELATED"/>
    <property type="match status" value="1"/>
</dbReference>
<evidence type="ECO:0000313" key="3">
    <source>
        <dbReference type="EMBL" id="MPN10640.1"/>
    </source>
</evidence>
<dbReference type="Gene3D" id="3.40.50.2000">
    <property type="entry name" value="Glycogen Phosphorylase B"/>
    <property type="match status" value="2"/>
</dbReference>
<dbReference type="EMBL" id="VSSQ01056807">
    <property type="protein sequence ID" value="MPN10640.1"/>
    <property type="molecule type" value="Genomic_DNA"/>
</dbReference>
<reference evidence="3" key="1">
    <citation type="submission" date="2019-08" db="EMBL/GenBank/DDBJ databases">
        <authorList>
            <person name="Kucharzyk K."/>
            <person name="Murdoch R.W."/>
            <person name="Higgins S."/>
            <person name="Loffler F."/>
        </authorList>
    </citation>
    <scope>NUCLEOTIDE SEQUENCE</scope>
</reference>
<comment type="caution">
    <text evidence="3">The sequence shown here is derived from an EMBL/GenBank/DDBJ whole genome shotgun (WGS) entry which is preliminary data.</text>
</comment>
<organism evidence="3">
    <name type="scientific">bioreactor metagenome</name>
    <dbReference type="NCBI Taxonomy" id="1076179"/>
    <lineage>
        <taxon>unclassified sequences</taxon>
        <taxon>metagenomes</taxon>
        <taxon>ecological metagenomes</taxon>
    </lineage>
</organism>
<dbReference type="CDD" id="cd03801">
    <property type="entry name" value="GT4_PimA-like"/>
    <property type="match status" value="1"/>
</dbReference>
<dbReference type="GO" id="GO:0009103">
    <property type="term" value="P:lipopolysaccharide biosynthetic process"/>
    <property type="evidence" value="ECO:0007669"/>
    <property type="project" value="TreeGrafter"/>
</dbReference>
<keyword evidence="1" id="KW-0808">Transferase</keyword>